<comment type="function">
    <text evidence="10">Stabilizing subunit of the glycosylphosphatidylinositol-mannosyltransferase I complex which catalyzes the transfer of the first mannose, via an alpha-1,4 bond from a dolichol-phosphate-mannose (Dol-P-Man) to the glucosaminyl acyl phosphatidylinositol (GlcN-(acyl)PI) intermediate to generate alpha-D-Man-(1-&gt;4)-alpha-D-GlcN-(1-&gt;6)-(1-radyl,2-acyl-sn-glycero-3-phospho)-2-acyl-inositol and participates in the sixth step of the glycosylphosphatidylinositol-anchor biosynthesis. Probably acts by stabilizing the mannosyltransferase PIGM.</text>
</comment>
<name>A0ABD1JTP8_9TELE</name>
<evidence type="ECO:0000313" key="11">
    <source>
        <dbReference type="EMBL" id="KAL2090265.1"/>
    </source>
</evidence>
<evidence type="ECO:0000256" key="8">
    <source>
        <dbReference type="ARBA" id="ARBA00023136"/>
    </source>
</evidence>
<dbReference type="Proteomes" id="UP001591681">
    <property type="component" value="Unassembled WGS sequence"/>
</dbReference>
<proteinExistence type="inferred from homology"/>
<dbReference type="PANTHER" id="PTHR28650">
    <property type="entry name" value="PHOSPHATIDYLINOSITOL-GLYCAN BIOSYNTHESIS CLASS X PROTEIN"/>
    <property type="match status" value="1"/>
</dbReference>
<sequence>MMGFNLHIVVILFVAGLHATHTGKGDDGCGFLITSQLLERVKVAVNLTKNGFHRDLIYTVQFGAPLFGNLQALLIQNIASGMYMDIYQLQSLREDSGLHVLLDSEVDLEAPAYESPGFASFIYLRSDSSVPGYLTSTVPIHGRYHRPAESKTREIVEIQHPKLLLKSDNCENGKPLLSSLPHKTVNAPCSVHNLSVCRWFQIENLQAPQSITLTLPVGDKSLIFLVCGGTLFITVLCNLILTVTIYKNALFEFL</sequence>
<dbReference type="SMART" id="SM00780">
    <property type="entry name" value="PIG-X"/>
    <property type="match status" value="1"/>
</dbReference>
<gene>
    <name evidence="11" type="ORF">ACEWY4_014953</name>
</gene>
<evidence type="ECO:0000256" key="6">
    <source>
        <dbReference type="ARBA" id="ARBA00022824"/>
    </source>
</evidence>
<keyword evidence="6 10" id="KW-0256">Endoplasmic reticulum</keyword>
<keyword evidence="4 10" id="KW-0337">GPI-anchor biosynthesis</keyword>
<dbReference type="Pfam" id="PF08320">
    <property type="entry name" value="PIG-X"/>
    <property type="match status" value="1"/>
</dbReference>
<protein>
    <recommendedName>
        <fullName evidence="10">Phosphatidylinositol-glycan biosynthesis class X protein</fullName>
    </recommendedName>
</protein>
<feature type="signal peptide" evidence="10">
    <location>
        <begin position="1"/>
        <end position="19"/>
    </location>
</feature>
<feature type="chain" id="PRO_5044532065" description="Phosphatidylinositol-glycan biosynthesis class X protein" evidence="10">
    <location>
        <begin position="20"/>
        <end position="254"/>
    </location>
</feature>
<dbReference type="GO" id="GO:0005789">
    <property type="term" value="C:endoplasmic reticulum membrane"/>
    <property type="evidence" value="ECO:0007669"/>
    <property type="project" value="UniProtKB-SubCell"/>
</dbReference>
<keyword evidence="7 10" id="KW-1133">Transmembrane helix</keyword>
<dbReference type="InterPro" id="IPR040039">
    <property type="entry name" value="PIGX"/>
</dbReference>
<keyword evidence="12" id="KW-1185">Reference proteome</keyword>
<dbReference type="AlphaFoldDB" id="A0ABD1JTP8"/>
<comment type="subcellular location">
    <subcellularLocation>
        <location evidence="1 10">Endoplasmic reticulum membrane</location>
        <topology evidence="1 10">Single-pass membrane protein</topology>
    </subcellularLocation>
</comment>
<evidence type="ECO:0000256" key="2">
    <source>
        <dbReference type="ARBA" id="ARBA00004687"/>
    </source>
</evidence>
<comment type="pathway">
    <text evidence="2 10">Glycolipid biosynthesis; glycosylphosphatidylinositol-anchor biosynthesis.</text>
</comment>
<evidence type="ECO:0000256" key="9">
    <source>
        <dbReference type="ARBA" id="ARBA00023180"/>
    </source>
</evidence>
<evidence type="ECO:0000256" key="3">
    <source>
        <dbReference type="ARBA" id="ARBA00010345"/>
    </source>
</evidence>
<dbReference type="EMBL" id="JBHFQA010000012">
    <property type="protein sequence ID" value="KAL2090265.1"/>
    <property type="molecule type" value="Genomic_DNA"/>
</dbReference>
<keyword evidence="8 10" id="KW-0472">Membrane</keyword>
<keyword evidence="9" id="KW-0325">Glycoprotein</keyword>
<evidence type="ECO:0000256" key="1">
    <source>
        <dbReference type="ARBA" id="ARBA00004389"/>
    </source>
</evidence>
<reference evidence="11 12" key="1">
    <citation type="submission" date="2024-09" db="EMBL/GenBank/DDBJ databases">
        <title>A chromosome-level genome assembly of Gray's grenadier anchovy, Coilia grayii.</title>
        <authorList>
            <person name="Fu Z."/>
        </authorList>
    </citation>
    <scope>NUCLEOTIDE SEQUENCE [LARGE SCALE GENOMIC DNA]</scope>
    <source>
        <strain evidence="11">G4</strain>
        <tissue evidence="11">Muscle</tissue>
    </source>
</reference>
<accession>A0ABD1JTP8</accession>
<evidence type="ECO:0000256" key="10">
    <source>
        <dbReference type="RuleBase" id="RU366056"/>
    </source>
</evidence>
<comment type="caution">
    <text evidence="11">The sequence shown here is derived from an EMBL/GenBank/DDBJ whole genome shotgun (WGS) entry which is preliminary data.</text>
</comment>
<dbReference type="InterPro" id="IPR013233">
    <property type="entry name" value="PIG-X/PBN1"/>
</dbReference>
<organism evidence="11 12">
    <name type="scientific">Coilia grayii</name>
    <name type="common">Gray's grenadier anchovy</name>
    <dbReference type="NCBI Taxonomy" id="363190"/>
    <lineage>
        <taxon>Eukaryota</taxon>
        <taxon>Metazoa</taxon>
        <taxon>Chordata</taxon>
        <taxon>Craniata</taxon>
        <taxon>Vertebrata</taxon>
        <taxon>Euteleostomi</taxon>
        <taxon>Actinopterygii</taxon>
        <taxon>Neopterygii</taxon>
        <taxon>Teleostei</taxon>
        <taxon>Clupei</taxon>
        <taxon>Clupeiformes</taxon>
        <taxon>Clupeoidei</taxon>
        <taxon>Engraulidae</taxon>
        <taxon>Coilinae</taxon>
        <taxon>Coilia</taxon>
    </lineage>
</organism>
<evidence type="ECO:0000256" key="7">
    <source>
        <dbReference type="ARBA" id="ARBA00022989"/>
    </source>
</evidence>
<feature type="transmembrane region" description="Helical" evidence="10">
    <location>
        <begin position="222"/>
        <end position="246"/>
    </location>
</feature>
<evidence type="ECO:0000313" key="12">
    <source>
        <dbReference type="Proteomes" id="UP001591681"/>
    </source>
</evidence>
<keyword evidence="5 10" id="KW-0812">Transmembrane</keyword>
<evidence type="ECO:0000256" key="4">
    <source>
        <dbReference type="ARBA" id="ARBA00022502"/>
    </source>
</evidence>
<dbReference type="GO" id="GO:0006506">
    <property type="term" value="P:GPI anchor biosynthetic process"/>
    <property type="evidence" value="ECO:0007669"/>
    <property type="project" value="UniProtKB-KW"/>
</dbReference>
<evidence type="ECO:0000256" key="5">
    <source>
        <dbReference type="ARBA" id="ARBA00022692"/>
    </source>
</evidence>
<keyword evidence="10" id="KW-0732">Signal</keyword>
<comment type="similarity">
    <text evidence="3 10">Belongs to the PIGX family.</text>
</comment>
<dbReference type="PANTHER" id="PTHR28650:SF1">
    <property type="entry name" value="PHOSPHATIDYLINOSITOL-GLYCAN BIOSYNTHESIS CLASS X PROTEIN"/>
    <property type="match status" value="1"/>
</dbReference>